<dbReference type="PANTHER" id="PTHR30492">
    <property type="entry name" value="METHYLGLYOXAL SYNTHASE"/>
    <property type="match status" value="1"/>
</dbReference>
<protein>
    <recommendedName>
        <fullName evidence="1">YegS/DAGK C-terminal domain-containing protein</fullName>
    </recommendedName>
</protein>
<dbReference type="GO" id="GO:0019242">
    <property type="term" value="P:methylglyoxal biosynthetic process"/>
    <property type="evidence" value="ECO:0007669"/>
    <property type="project" value="InterPro"/>
</dbReference>
<organism evidence="2 3">
    <name type="scientific">Hyella patelloides LEGE 07179</name>
    <dbReference type="NCBI Taxonomy" id="945734"/>
    <lineage>
        <taxon>Bacteria</taxon>
        <taxon>Bacillati</taxon>
        <taxon>Cyanobacteriota</taxon>
        <taxon>Cyanophyceae</taxon>
        <taxon>Pleurocapsales</taxon>
        <taxon>Hyellaceae</taxon>
        <taxon>Hyella</taxon>
    </lineage>
</organism>
<gene>
    <name evidence="2" type="ORF">H1P_480018</name>
</gene>
<sequence>MILLAGIGFEAETVEDADRETKNRLGMLAYVLSGLKQLREFEKFETKIETDDKIIKVDANAVTIANAAPPTSILAHGTAGVVYDDGLLDVTIISPEIRASAIAISAHLLQSASNDEAAERNDIGYLRTKWVKVTTNPPQKVVLDGEIIGSTPIEVKCIPQGLTIFTPAEQVIQAEEKLEHLSGIEIESK</sequence>
<dbReference type="EMBL" id="CAACVJ010000423">
    <property type="protein sequence ID" value="VEP16657.1"/>
    <property type="molecule type" value="Genomic_DNA"/>
</dbReference>
<dbReference type="InterPro" id="IPR016064">
    <property type="entry name" value="NAD/diacylglycerol_kinase_sf"/>
</dbReference>
<keyword evidence="3" id="KW-1185">Reference proteome</keyword>
<dbReference type="SUPFAM" id="SSF111331">
    <property type="entry name" value="NAD kinase/diacylglycerol kinase-like"/>
    <property type="match status" value="1"/>
</dbReference>
<dbReference type="GO" id="GO:0005829">
    <property type="term" value="C:cytosol"/>
    <property type="evidence" value="ECO:0007669"/>
    <property type="project" value="TreeGrafter"/>
</dbReference>
<evidence type="ECO:0000313" key="3">
    <source>
        <dbReference type="Proteomes" id="UP000320055"/>
    </source>
</evidence>
<dbReference type="Pfam" id="PF19279">
    <property type="entry name" value="YegS_C"/>
    <property type="match status" value="1"/>
</dbReference>
<dbReference type="GO" id="GO:0008929">
    <property type="term" value="F:methylglyoxal synthase activity"/>
    <property type="evidence" value="ECO:0007669"/>
    <property type="project" value="InterPro"/>
</dbReference>
<feature type="domain" description="YegS/DAGK C-terminal" evidence="1">
    <location>
        <begin position="7"/>
        <end position="165"/>
    </location>
</feature>
<name>A0A563VZ57_9CYAN</name>
<dbReference type="Gene3D" id="2.60.200.40">
    <property type="match status" value="1"/>
</dbReference>
<dbReference type="InterPro" id="IPR004363">
    <property type="entry name" value="Methylgl_synth"/>
</dbReference>
<dbReference type="PANTHER" id="PTHR30492:SF0">
    <property type="entry name" value="METHYLGLYOXAL SYNTHASE"/>
    <property type="match status" value="1"/>
</dbReference>
<evidence type="ECO:0000259" key="1">
    <source>
        <dbReference type="Pfam" id="PF19279"/>
    </source>
</evidence>
<dbReference type="InterPro" id="IPR045540">
    <property type="entry name" value="YegS/DAGK_C"/>
</dbReference>
<dbReference type="Proteomes" id="UP000320055">
    <property type="component" value="Unassembled WGS sequence"/>
</dbReference>
<proteinExistence type="predicted"/>
<evidence type="ECO:0000313" key="2">
    <source>
        <dbReference type="EMBL" id="VEP16657.1"/>
    </source>
</evidence>
<dbReference type="AlphaFoldDB" id="A0A563VZ57"/>
<reference evidence="2 3" key="1">
    <citation type="submission" date="2019-01" db="EMBL/GenBank/DDBJ databases">
        <authorList>
            <person name="Brito A."/>
        </authorList>
    </citation>
    <scope>NUCLEOTIDE SEQUENCE [LARGE SCALE GENOMIC DNA]</scope>
    <source>
        <strain evidence="2">1</strain>
    </source>
</reference>
<accession>A0A563VZ57</accession>